<proteinExistence type="predicted"/>
<evidence type="ECO:0000313" key="5">
    <source>
        <dbReference type="Proteomes" id="UP000095280"/>
    </source>
</evidence>
<reference evidence="6" key="1">
    <citation type="submission" date="2016-11" db="UniProtKB">
        <authorList>
            <consortium name="WormBaseParasite"/>
        </authorList>
    </citation>
    <scope>IDENTIFICATION</scope>
</reference>
<keyword evidence="2" id="KW-0119">Carbohydrate metabolism</keyword>
<dbReference type="SUPFAM" id="SSF51735">
    <property type="entry name" value="NAD(P)-binding Rossmann-fold domains"/>
    <property type="match status" value="1"/>
</dbReference>
<evidence type="ECO:0000256" key="2">
    <source>
        <dbReference type="ARBA" id="ARBA00023277"/>
    </source>
</evidence>
<evidence type="ECO:0000259" key="4">
    <source>
        <dbReference type="Pfam" id="PF01370"/>
    </source>
</evidence>
<evidence type="ECO:0000256" key="3">
    <source>
        <dbReference type="SAM" id="MobiDB-lite"/>
    </source>
</evidence>
<dbReference type="PANTHER" id="PTHR43103">
    <property type="entry name" value="NUCLEOSIDE-DIPHOSPHATE-SUGAR EPIMERASE"/>
    <property type="match status" value="1"/>
</dbReference>
<protein>
    <submittedName>
        <fullName evidence="6">Epimerase domain-containing protein</fullName>
    </submittedName>
</protein>
<dbReference type="Proteomes" id="UP000095280">
    <property type="component" value="Unplaced"/>
</dbReference>
<keyword evidence="1" id="KW-0521">NADP</keyword>
<feature type="region of interest" description="Disordered" evidence="3">
    <location>
        <begin position="66"/>
        <end position="313"/>
    </location>
</feature>
<dbReference type="Gene3D" id="3.90.25.10">
    <property type="entry name" value="UDP-galactose 4-epimerase, domain 1"/>
    <property type="match status" value="1"/>
</dbReference>
<dbReference type="Gene3D" id="3.40.50.720">
    <property type="entry name" value="NAD(P)-binding Rossmann-like Domain"/>
    <property type="match status" value="1"/>
</dbReference>
<feature type="compositionally biased region" description="Acidic residues" evidence="3">
    <location>
        <begin position="129"/>
        <end position="309"/>
    </location>
</feature>
<dbReference type="AlphaFoldDB" id="A0A1I8IR85"/>
<evidence type="ECO:0000256" key="1">
    <source>
        <dbReference type="ARBA" id="ARBA00022857"/>
    </source>
</evidence>
<sequence>ILKDPDHREVCSLTQSARFGNNDELGVCARAEAMSNEQVESVTFESNNEGVRTEEVDKLGEVLIRDAAHSDNNIVSDASDYAADEEEPFSPNNSDKTTENDDDQFSLDNNGAVRMHFNTDDAKTGTEQGPEELEEETENADEGTDYEENETDYEEEETDYEEDETDFEEEETENEEEETENEEDGTENEEDGTEYDEERTDYEDGTENEEEVTEIEDPDGPENGDYDTENESFVTDNDDEIADEKDSGEENVTDNEEAEVDNEEAEVDNEEAEVDNEEAEVDNEEAEVDNEEAEVDNEEAEVDNEEAEESLGVKQLKSRLQAMPTSCKAVAGRKVKQDRISLELSQLLSNVLLKMVARLIAKTQKKTAANINVDQVKLYKVGAGGAAAGAAGFDRHRRACTQEKGVVMSVQAVVIGANGFLGRRLVETLRRRRNLRVSANEKLPVSSIVLFDVADSSDAFMRRQCDEDSRCCLVLGSLTKAEDTAEALRPRATDCRSVVSFHLAAMLSGQAEANFDGGMQVNLFGAITVIEQVRALGVKLGRPQIYVYVSTDYVACFNDTNRRVPINEEAFRLSPTSYGVHKACVELLVCDYSRHGFIDGRVARISAVIGRPGFSNSVSSSYSMIFTQTLLGRDYTVYPDMDYPYPCSCIDNNCRCLIKLAGKVTAEQLGHNRVVQLPARSLTLRQIWAATQRVAAELDIKLGAITQSSLAESPFSFKSMNVVPAVDHSMAVSLGLPDNVDVDSIIKEYRFLVRRFLRIQRASAALPSSKRRAPYLAHSAVAAVKLSRALNRRTQERPDLAVQPAGFRW</sequence>
<evidence type="ECO:0000313" key="6">
    <source>
        <dbReference type="WBParaSite" id="maker-uti_cns_0015430-snap-gene-0.3-mRNA-1"/>
    </source>
</evidence>
<dbReference type="PANTHER" id="PTHR43103:SF3">
    <property type="entry name" value="ADP-L-GLYCERO-D-MANNO-HEPTOSE-6-EPIMERASE"/>
    <property type="match status" value="1"/>
</dbReference>
<keyword evidence="5" id="KW-1185">Reference proteome</keyword>
<name>A0A1I8IR85_9PLAT</name>
<dbReference type="Pfam" id="PF01370">
    <property type="entry name" value="Epimerase"/>
    <property type="match status" value="1"/>
</dbReference>
<dbReference type="WBParaSite" id="maker-uti_cns_0015430-snap-gene-0.3-mRNA-1">
    <property type="protein sequence ID" value="maker-uti_cns_0015430-snap-gene-0.3-mRNA-1"/>
    <property type="gene ID" value="maker-uti_cns_0015430-snap-gene-0.3"/>
</dbReference>
<organism evidence="5 6">
    <name type="scientific">Macrostomum lignano</name>
    <dbReference type="NCBI Taxonomy" id="282301"/>
    <lineage>
        <taxon>Eukaryota</taxon>
        <taxon>Metazoa</taxon>
        <taxon>Spiralia</taxon>
        <taxon>Lophotrochozoa</taxon>
        <taxon>Platyhelminthes</taxon>
        <taxon>Rhabditophora</taxon>
        <taxon>Macrostomorpha</taxon>
        <taxon>Macrostomida</taxon>
        <taxon>Macrostomidae</taxon>
        <taxon>Macrostomum</taxon>
    </lineage>
</organism>
<feature type="domain" description="NAD-dependent epimerase/dehydratase" evidence="4">
    <location>
        <begin position="413"/>
        <end position="646"/>
    </location>
</feature>
<dbReference type="InterPro" id="IPR036291">
    <property type="entry name" value="NAD(P)-bd_dom_sf"/>
</dbReference>
<dbReference type="InterPro" id="IPR001509">
    <property type="entry name" value="Epimerase_deHydtase"/>
</dbReference>
<accession>A0A1I8IR85</accession>